<sequence>MPSKEIQVKEYTVRAHKRHIHTRVFNFVCKQCDQSTSRETYGPRPLYCETCRPPGPPKKSQVTAPAKKGKPRAKVYQSDVDFKKSS</sequence>
<dbReference type="EMBL" id="JACJTC010000060">
    <property type="protein sequence ID" value="MBD2616525.1"/>
    <property type="molecule type" value="Genomic_DNA"/>
</dbReference>
<evidence type="ECO:0000313" key="2">
    <source>
        <dbReference type="EMBL" id="MBD2616525.1"/>
    </source>
</evidence>
<reference evidence="2 3" key="1">
    <citation type="journal article" date="2020" name="ISME J.">
        <title>Comparative genomics reveals insights into cyanobacterial evolution and habitat adaptation.</title>
        <authorList>
            <person name="Chen M.Y."/>
            <person name="Teng W.K."/>
            <person name="Zhao L."/>
            <person name="Hu C.X."/>
            <person name="Zhou Y.K."/>
            <person name="Han B.P."/>
            <person name="Song L.R."/>
            <person name="Shu W.S."/>
        </authorList>
    </citation>
    <scope>NUCLEOTIDE SEQUENCE [LARGE SCALE GENOMIC DNA]</scope>
    <source>
        <strain evidence="2 3">FACHB-252</strain>
    </source>
</reference>
<name>A0ABR8HNA8_NOSPU</name>
<accession>A0ABR8HNA8</accession>
<proteinExistence type="predicted"/>
<gene>
    <name evidence="2" type="ORF">H6G94_35820</name>
</gene>
<keyword evidence="3" id="KW-1185">Reference proteome</keyword>
<dbReference type="Proteomes" id="UP000606396">
    <property type="component" value="Unassembled WGS sequence"/>
</dbReference>
<dbReference type="RefSeq" id="WP_190952950.1">
    <property type="nucleotide sequence ID" value="NZ_JACJTC010000060.1"/>
</dbReference>
<protein>
    <submittedName>
        <fullName evidence="2">Uncharacterized protein</fullName>
    </submittedName>
</protein>
<organism evidence="2 3">
    <name type="scientific">Nostoc punctiforme FACHB-252</name>
    <dbReference type="NCBI Taxonomy" id="1357509"/>
    <lineage>
        <taxon>Bacteria</taxon>
        <taxon>Bacillati</taxon>
        <taxon>Cyanobacteriota</taxon>
        <taxon>Cyanophyceae</taxon>
        <taxon>Nostocales</taxon>
        <taxon>Nostocaceae</taxon>
        <taxon>Nostoc</taxon>
    </lineage>
</organism>
<evidence type="ECO:0000256" key="1">
    <source>
        <dbReference type="SAM" id="MobiDB-lite"/>
    </source>
</evidence>
<feature type="region of interest" description="Disordered" evidence="1">
    <location>
        <begin position="50"/>
        <end position="86"/>
    </location>
</feature>
<evidence type="ECO:0000313" key="3">
    <source>
        <dbReference type="Proteomes" id="UP000606396"/>
    </source>
</evidence>
<comment type="caution">
    <text evidence="2">The sequence shown here is derived from an EMBL/GenBank/DDBJ whole genome shotgun (WGS) entry which is preliminary data.</text>
</comment>